<dbReference type="SUPFAM" id="SSF144083">
    <property type="entry name" value="Magnesium transport protein CorA, transmembrane region"/>
    <property type="match status" value="1"/>
</dbReference>
<feature type="transmembrane region" description="Helical" evidence="8">
    <location>
        <begin position="275"/>
        <end position="295"/>
    </location>
</feature>
<dbReference type="GO" id="GO:0005886">
    <property type="term" value="C:plasma membrane"/>
    <property type="evidence" value="ECO:0007669"/>
    <property type="project" value="UniProtKB-SubCell"/>
</dbReference>
<dbReference type="InterPro" id="IPR045861">
    <property type="entry name" value="CorA_cytoplasmic_dom"/>
</dbReference>
<protein>
    <recommendedName>
        <fullName evidence="11">Magnesium transporter CorA</fullName>
    </recommendedName>
</protein>
<organism evidence="9 10">
    <name type="scientific">Planococcus lenghuensis</name>
    <dbReference type="NCBI Taxonomy" id="2213202"/>
    <lineage>
        <taxon>Bacteria</taxon>
        <taxon>Bacillati</taxon>
        <taxon>Bacillota</taxon>
        <taxon>Bacilli</taxon>
        <taxon>Bacillales</taxon>
        <taxon>Caryophanaceae</taxon>
        <taxon>Planococcus</taxon>
    </lineage>
</organism>
<dbReference type="GO" id="GO:0000287">
    <property type="term" value="F:magnesium ion binding"/>
    <property type="evidence" value="ECO:0007669"/>
    <property type="project" value="TreeGrafter"/>
</dbReference>
<evidence type="ECO:0000256" key="4">
    <source>
        <dbReference type="ARBA" id="ARBA00022475"/>
    </source>
</evidence>
<evidence type="ECO:0000313" key="9">
    <source>
        <dbReference type="EMBL" id="AQQ52338.1"/>
    </source>
</evidence>
<dbReference type="Pfam" id="PF01544">
    <property type="entry name" value="CorA"/>
    <property type="match status" value="1"/>
</dbReference>
<dbReference type="Proteomes" id="UP000188184">
    <property type="component" value="Chromosome"/>
</dbReference>
<dbReference type="CDD" id="cd12821">
    <property type="entry name" value="EcCorA_ZntB-like"/>
    <property type="match status" value="1"/>
</dbReference>
<evidence type="ECO:0000256" key="5">
    <source>
        <dbReference type="ARBA" id="ARBA00022692"/>
    </source>
</evidence>
<gene>
    <name evidence="9" type="ORF">B0X71_03910</name>
</gene>
<dbReference type="OrthoDB" id="9803416at2"/>
<dbReference type="PANTHER" id="PTHR46494">
    <property type="entry name" value="CORA FAMILY METAL ION TRANSPORTER (EUROFUNG)"/>
    <property type="match status" value="1"/>
</dbReference>
<evidence type="ECO:0000256" key="1">
    <source>
        <dbReference type="ARBA" id="ARBA00004651"/>
    </source>
</evidence>
<keyword evidence="7 8" id="KW-0472">Membrane</keyword>
<dbReference type="InterPro" id="IPR045863">
    <property type="entry name" value="CorA_TM1_TM2"/>
</dbReference>
<dbReference type="Gene3D" id="1.20.58.340">
    <property type="entry name" value="Magnesium transport protein CorA, transmembrane region"/>
    <property type="match status" value="2"/>
</dbReference>
<keyword evidence="4" id="KW-1003">Cell membrane</keyword>
<keyword evidence="6 8" id="KW-1133">Transmembrane helix</keyword>
<dbReference type="SUPFAM" id="SSF143865">
    <property type="entry name" value="CorA soluble domain-like"/>
    <property type="match status" value="1"/>
</dbReference>
<reference evidence="9 10" key="1">
    <citation type="submission" date="2017-02" db="EMBL/GenBank/DDBJ databases">
        <title>The complete genomic sequence of a novel cold adapted crude oil-degrading bacterium Planococcus qaidamina Y42.</title>
        <authorList>
            <person name="Yang R."/>
        </authorList>
    </citation>
    <scope>NUCLEOTIDE SEQUENCE [LARGE SCALE GENOMIC DNA]</scope>
    <source>
        <strain evidence="9 10">Y42</strain>
    </source>
</reference>
<dbReference type="RefSeq" id="WP_077588219.1">
    <property type="nucleotide sequence ID" value="NZ_CP019640.1"/>
</dbReference>
<evidence type="ECO:0008006" key="11">
    <source>
        <dbReference type="Google" id="ProtNLM"/>
    </source>
</evidence>
<evidence type="ECO:0000256" key="3">
    <source>
        <dbReference type="ARBA" id="ARBA00022448"/>
    </source>
</evidence>
<evidence type="ECO:0000256" key="6">
    <source>
        <dbReference type="ARBA" id="ARBA00022989"/>
    </source>
</evidence>
<keyword evidence="10" id="KW-1185">Reference proteome</keyword>
<dbReference type="GO" id="GO:0050897">
    <property type="term" value="F:cobalt ion binding"/>
    <property type="evidence" value="ECO:0007669"/>
    <property type="project" value="TreeGrafter"/>
</dbReference>
<dbReference type="InterPro" id="IPR002523">
    <property type="entry name" value="MgTranspt_CorA/ZnTranspt_ZntB"/>
</dbReference>
<proteinExistence type="inferred from homology"/>
<name>A0A1Q2KVT9_9BACL</name>
<dbReference type="GO" id="GO:0015095">
    <property type="term" value="F:magnesium ion transmembrane transporter activity"/>
    <property type="evidence" value="ECO:0007669"/>
    <property type="project" value="TreeGrafter"/>
</dbReference>
<comment type="subcellular location">
    <subcellularLocation>
        <location evidence="1">Cell membrane</location>
        <topology evidence="1">Multi-pass membrane protein</topology>
    </subcellularLocation>
</comment>
<comment type="similarity">
    <text evidence="2">Belongs to the CorA metal ion transporter (MIT) (TC 1.A.35) family.</text>
</comment>
<dbReference type="GO" id="GO:0015087">
    <property type="term" value="F:cobalt ion transmembrane transporter activity"/>
    <property type="evidence" value="ECO:0007669"/>
    <property type="project" value="TreeGrafter"/>
</dbReference>
<keyword evidence="5 8" id="KW-0812">Transmembrane</keyword>
<dbReference type="EMBL" id="CP019640">
    <property type="protein sequence ID" value="AQQ52338.1"/>
    <property type="molecule type" value="Genomic_DNA"/>
</dbReference>
<evidence type="ECO:0000256" key="2">
    <source>
        <dbReference type="ARBA" id="ARBA00009765"/>
    </source>
</evidence>
<accession>A0A1Q2KVT9</accession>
<feature type="transmembrane region" description="Helical" evidence="8">
    <location>
        <begin position="244"/>
        <end position="263"/>
    </location>
</feature>
<evidence type="ECO:0000256" key="7">
    <source>
        <dbReference type="ARBA" id="ARBA00023136"/>
    </source>
</evidence>
<dbReference type="PANTHER" id="PTHR46494:SF2">
    <property type="entry name" value="MAGNESIUM TRANSPORT PROTEIN CORA"/>
    <property type="match status" value="1"/>
</dbReference>
<evidence type="ECO:0000256" key="8">
    <source>
        <dbReference type="SAM" id="Phobius"/>
    </source>
</evidence>
<keyword evidence="3" id="KW-0813">Transport</keyword>
<sequence length="311" mass="36673">METHSFFHEQWKWHEIDFITEEDELRKLIDGYHVPDKWIKQAGHERRNTLLMSRNVQQKEAVWGSLVYNLDPADRDTQQIFHFFLSRDTLITGNMDFLERTAMDKELVLENMKTTDTAIEGLMIIIDVVIDGFLKQIDAMEVDIRDLIWKLQQSNGEEVLDELMNIRHQLLVIKNLIIPVQEIHMSIKEAFEGQDQQKQFYKRAGQQLDRCHFLINEYKQEVSTMVELEDVTASVMGNEVMKTLTVITLLFTPISAWGAWWGMNFKHMPELDEKFAYLFAGLFIFASVAVLYFFIQKKGWFGDLLSRKKKR</sequence>
<dbReference type="AlphaFoldDB" id="A0A1Q2KVT9"/>
<dbReference type="KEGG" id="pmar:B0X71_03910"/>
<evidence type="ECO:0000313" key="10">
    <source>
        <dbReference type="Proteomes" id="UP000188184"/>
    </source>
</evidence>